<dbReference type="Proteomes" id="UP000473658">
    <property type="component" value="Unassembled WGS sequence"/>
</dbReference>
<gene>
    <name evidence="1" type="ORF">DXM27_10350</name>
</gene>
<evidence type="ECO:0000313" key="2">
    <source>
        <dbReference type="Proteomes" id="UP000473658"/>
    </source>
</evidence>
<sequence length="59" mass="6738">MTGQGNQLLDTVWIMRTADGWYPIQPSEKCKPEDHAALNDHLTSIEDLEGNVLWKRSVQ</sequence>
<organism evidence="1 2">
    <name type="scientific">Rhizobium rhizogenes</name>
    <name type="common">Agrobacterium rhizogenes</name>
    <dbReference type="NCBI Taxonomy" id="359"/>
    <lineage>
        <taxon>Bacteria</taxon>
        <taxon>Pseudomonadati</taxon>
        <taxon>Pseudomonadota</taxon>
        <taxon>Alphaproteobacteria</taxon>
        <taxon>Hyphomicrobiales</taxon>
        <taxon>Rhizobiaceae</taxon>
        <taxon>Rhizobium/Agrobacterium group</taxon>
        <taxon>Rhizobium</taxon>
    </lineage>
</organism>
<proteinExistence type="predicted"/>
<protein>
    <submittedName>
        <fullName evidence="1">Uncharacterized protein</fullName>
    </submittedName>
</protein>
<reference evidence="1 2" key="1">
    <citation type="submission" date="2018-08" db="EMBL/GenBank/DDBJ databases">
        <title>Crown Gall in kiwifruit.</title>
        <authorList>
            <person name="Visnovsky S.B."/>
            <person name="Pitman A.R."/>
        </authorList>
    </citation>
    <scope>NUCLEOTIDE SEQUENCE [LARGE SCALE GENOMIC DNA]</scope>
    <source>
        <strain evidence="1 2">SBV_302_78_2</strain>
    </source>
</reference>
<name>A0AA88F702_RHIRH</name>
<comment type="caution">
    <text evidence="1">The sequence shown here is derived from an EMBL/GenBank/DDBJ whole genome shotgun (WGS) entry which is preliminary data.</text>
</comment>
<evidence type="ECO:0000313" key="1">
    <source>
        <dbReference type="EMBL" id="KAA3503250.1"/>
    </source>
</evidence>
<dbReference type="AlphaFoldDB" id="A0AA88F702"/>
<dbReference type="RefSeq" id="WP_149898951.1">
    <property type="nucleotide sequence ID" value="NZ_QRFF01000002.1"/>
</dbReference>
<accession>A0AA88F702</accession>
<dbReference type="EMBL" id="QRFF01000002">
    <property type="protein sequence ID" value="KAA3503250.1"/>
    <property type="molecule type" value="Genomic_DNA"/>
</dbReference>